<evidence type="ECO:0000259" key="1">
    <source>
        <dbReference type="Pfam" id="PF20208"/>
    </source>
</evidence>
<evidence type="ECO:0000313" key="3">
    <source>
        <dbReference type="Proteomes" id="UP000000467"/>
    </source>
</evidence>
<dbReference type="HOGENOM" id="CLU_072734_0_0_9"/>
<dbReference type="KEGG" id="tpz:Tph_c18930"/>
<dbReference type="Proteomes" id="UP000000467">
    <property type="component" value="Chromosome"/>
</dbReference>
<proteinExistence type="predicted"/>
<gene>
    <name evidence="2" type="ordered locus">Tph_c18930</name>
</gene>
<dbReference type="eggNOG" id="ENOG502ZBGR">
    <property type="taxonomic scope" value="Bacteria"/>
</dbReference>
<dbReference type="EMBL" id="CP003732">
    <property type="protein sequence ID" value="AFV12090.1"/>
    <property type="molecule type" value="Genomic_DNA"/>
</dbReference>
<dbReference type="STRING" id="1089553.Tph_c18930"/>
<dbReference type="OrthoDB" id="9806181at2"/>
<evidence type="ECO:0000313" key="2">
    <source>
        <dbReference type="EMBL" id="AFV12090.1"/>
    </source>
</evidence>
<reference evidence="2 3" key="1">
    <citation type="journal article" date="2012" name="BMC Genomics">
        <title>Genome-guided analysis of physiological and morphological traits of the fermentative acetate oxidizer Thermacetogenium phaeum.</title>
        <authorList>
            <person name="Oehler D."/>
            <person name="Poehlein A."/>
            <person name="Leimbach A."/>
            <person name="Muller N."/>
            <person name="Daniel R."/>
            <person name="Gottschalk G."/>
            <person name="Schink B."/>
        </authorList>
    </citation>
    <scope>NUCLEOTIDE SEQUENCE [LARGE SCALE GENOMIC DNA]</scope>
    <source>
        <strain evidence="3">ATCC BAA-254 / DSM 26808 / PB</strain>
    </source>
</reference>
<name>K4LJF3_THEPS</name>
<dbReference type="Pfam" id="PF20208">
    <property type="entry name" value="ARPP-1"/>
    <property type="match status" value="1"/>
</dbReference>
<keyword evidence="3" id="KW-1185">Reference proteome</keyword>
<organism evidence="2 3">
    <name type="scientific">Thermacetogenium phaeum (strain ATCC BAA-254 / DSM 26808 / PB)</name>
    <dbReference type="NCBI Taxonomy" id="1089553"/>
    <lineage>
        <taxon>Bacteria</taxon>
        <taxon>Bacillati</taxon>
        <taxon>Bacillota</taxon>
        <taxon>Clostridia</taxon>
        <taxon>Thermoanaerobacterales</taxon>
        <taxon>Thermoanaerobacteraceae</taxon>
        <taxon>Thermacetogenium</taxon>
    </lineage>
</organism>
<dbReference type="AlphaFoldDB" id="K4LJF3"/>
<protein>
    <recommendedName>
        <fullName evidence="1">ARG and Rhodanese-Phosphatase-superfamily-associated domain-containing protein</fullName>
    </recommendedName>
</protein>
<sequence length="328" mass="36535">MTVLSEFFSTLQVGEPQMYENLVIFPLLGMELRDPGYLLLDEALVKGLLEVREIDESGSVNEVLVINKGETPVLLMDGEILSGAKQNRVVNISILVAPRVELKIPVSCVEQGRWRYVADGFTESRRFAYAFLRAKKSQQVAENIMSCGAFMANQGAIWEEIGRKQREMGAESPTGAVNEVYESHENRLRKYCDAFAPLENQVGVAVYINCHFLCLDAFDSPAVLNKMYTKMIESYALDALERLDWRGKEKPDKGAVNKLLERIARAGVDRYPSVGLGDSLRLKADGLGGFCLSLEDRVIHLAVFAAEEGRANSGSRLSSPGRRRRSHL</sequence>
<feature type="domain" description="ARG and Rhodanese-Phosphatase-superfamily-associated" evidence="1">
    <location>
        <begin position="11"/>
        <end position="304"/>
    </location>
</feature>
<accession>K4LJF3</accession>
<dbReference type="RefSeq" id="WP_015050967.1">
    <property type="nucleotide sequence ID" value="NC_018870.1"/>
</dbReference>
<dbReference type="InterPro" id="IPR046699">
    <property type="entry name" value="ARPP-1"/>
</dbReference>